<protein>
    <recommendedName>
        <fullName evidence="15 16">Type III pantothenate kinase</fullName>
        <ecNumber evidence="6 16">2.7.1.33</ecNumber>
    </recommendedName>
    <alternativeName>
        <fullName evidence="16">PanK-III</fullName>
    </alternativeName>
    <alternativeName>
        <fullName evidence="16">Pantothenic acid kinase</fullName>
    </alternativeName>
</protein>
<dbReference type="GO" id="GO:0046872">
    <property type="term" value="F:metal ion binding"/>
    <property type="evidence" value="ECO:0007669"/>
    <property type="project" value="UniProtKB-KW"/>
</dbReference>
<organism evidence="17 18">
    <name type="scientific">Richelia intracellularis HH01</name>
    <dbReference type="NCBI Taxonomy" id="1165094"/>
    <lineage>
        <taxon>Bacteria</taxon>
        <taxon>Bacillati</taxon>
        <taxon>Cyanobacteriota</taxon>
        <taxon>Cyanophyceae</taxon>
        <taxon>Nostocales</taxon>
        <taxon>Nostocaceae</taxon>
        <taxon>Richelia</taxon>
    </lineage>
</organism>
<dbReference type="GO" id="GO:0015937">
    <property type="term" value="P:coenzyme A biosynthetic process"/>
    <property type="evidence" value="ECO:0007669"/>
    <property type="project" value="UniProtKB-UniRule"/>
</dbReference>
<evidence type="ECO:0000256" key="5">
    <source>
        <dbReference type="ARBA" id="ARBA00011738"/>
    </source>
</evidence>
<evidence type="ECO:0000256" key="6">
    <source>
        <dbReference type="ARBA" id="ARBA00012102"/>
    </source>
</evidence>
<evidence type="ECO:0000256" key="8">
    <source>
        <dbReference type="ARBA" id="ARBA00022679"/>
    </source>
</evidence>
<evidence type="ECO:0000256" key="11">
    <source>
        <dbReference type="ARBA" id="ARBA00022840"/>
    </source>
</evidence>
<reference evidence="17 18" key="1">
    <citation type="submission" date="2012-05" db="EMBL/GenBank/DDBJ databases">
        <authorList>
            <person name="Hilton J."/>
        </authorList>
    </citation>
    <scope>NUCLEOTIDE SEQUENCE [LARGE SCALE GENOMIC DNA]</scope>
    <source>
        <strain evidence="17 18">HH01</strain>
    </source>
</reference>
<feature type="binding site" evidence="16">
    <location>
        <position position="133"/>
    </location>
    <ligand>
        <name>ATP</name>
        <dbReference type="ChEBI" id="CHEBI:30616"/>
    </ligand>
</feature>
<comment type="cofactor">
    <cofactor evidence="2">
        <name>K(+)</name>
        <dbReference type="ChEBI" id="CHEBI:29103"/>
    </cofactor>
</comment>
<feature type="binding site" evidence="16">
    <location>
        <position position="186"/>
    </location>
    <ligand>
        <name>substrate</name>
    </ligand>
</feature>
<evidence type="ECO:0000313" key="18">
    <source>
        <dbReference type="Proteomes" id="UP000053051"/>
    </source>
</evidence>
<evidence type="ECO:0000256" key="4">
    <source>
        <dbReference type="ARBA" id="ARBA00005225"/>
    </source>
</evidence>
<dbReference type="GO" id="GO:0004594">
    <property type="term" value="F:pantothenate kinase activity"/>
    <property type="evidence" value="ECO:0007669"/>
    <property type="project" value="UniProtKB-UniRule"/>
</dbReference>
<dbReference type="CDD" id="cd24015">
    <property type="entry name" value="ASKHA_NBD_PanK-III"/>
    <property type="match status" value="1"/>
</dbReference>
<dbReference type="EC" id="2.7.1.33" evidence="6 16"/>
<dbReference type="UniPathway" id="UPA00241">
    <property type="reaction ID" value="UER00352"/>
</dbReference>
<dbReference type="HAMAP" id="MF_01274">
    <property type="entry name" value="Pantothen_kinase_3"/>
    <property type="match status" value="1"/>
</dbReference>
<feature type="binding site" evidence="16">
    <location>
        <position position="130"/>
    </location>
    <ligand>
        <name>K(+)</name>
        <dbReference type="ChEBI" id="CHEBI:29103"/>
    </ligand>
</feature>
<dbReference type="PANTHER" id="PTHR34265:SF1">
    <property type="entry name" value="TYPE III PANTOTHENATE KINASE"/>
    <property type="match status" value="1"/>
</dbReference>
<keyword evidence="9 16" id="KW-0547">Nucleotide-binding</keyword>
<comment type="function">
    <text evidence="16">Catalyzes the phosphorylation of pantothenate (Pan), the first step in CoA biosynthesis.</text>
</comment>
<keyword evidence="13 16" id="KW-0173">Coenzyme A biosynthesis</keyword>
<dbReference type="SUPFAM" id="SSF53067">
    <property type="entry name" value="Actin-like ATPase domain"/>
    <property type="match status" value="1"/>
</dbReference>
<evidence type="ECO:0000256" key="12">
    <source>
        <dbReference type="ARBA" id="ARBA00022958"/>
    </source>
</evidence>
<evidence type="ECO:0000313" key="17">
    <source>
        <dbReference type="EMBL" id="CCH67469.1"/>
    </source>
</evidence>
<dbReference type="InterPro" id="IPR004619">
    <property type="entry name" value="Type_III_PanK"/>
</dbReference>
<dbReference type="PROSITE" id="PS51257">
    <property type="entry name" value="PROKAR_LIPOPROTEIN"/>
    <property type="match status" value="1"/>
</dbReference>
<proteinExistence type="inferred from homology"/>
<dbReference type="AlphaFoldDB" id="M1WSH9"/>
<sequence length="264" mass="29068">MALKTNLALIIGNSCLHWGLLSCEGVEFIWDTDYISPGDVHQLLNSPTLEGLLSHILPSSFPKSFCLPTSLFLASVVPSQTLYWQNNPNVKILNLEQVPLHGLYITLGIDRALALWGAGNKWRFPILVIDGGTALTYTGADANHTLVGGAILPGLGLQLASLGKKTGQLPYVIPPESLPQRYELSTQTAIQSGVIYTLISGVKDFVESWWEDFPESSVVITGGDCRLLYNYLQIQYPVIAKRLHIDRNLIFVGMKKIIFNNCNS</sequence>
<dbReference type="STRING" id="1165094.RINTHH_13140"/>
<keyword evidence="8 16" id="KW-0808">Transferase</keyword>
<evidence type="ECO:0000256" key="7">
    <source>
        <dbReference type="ARBA" id="ARBA00022490"/>
    </source>
</evidence>
<evidence type="ECO:0000256" key="16">
    <source>
        <dbReference type="HAMAP-Rule" id="MF_01274"/>
    </source>
</evidence>
<feature type="binding site" evidence="16">
    <location>
        <position position="104"/>
    </location>
    <ligand>
        <name>substrate</name>
    </ligand>
</feature>
<feature type="binding site" evidence="16">
    <location>
        <begin position="10"/>
        <end position="17"/>
    </location>
    <ligand>
        <name>ATP</name>
        <dbReference type="ChEBI" id="CHEBI:30616"/>
    </ligand>
</feature>
<comment type="similarity">
    <text evidence="14 16">Belongs to the type III pantothenate kinase family.</text>
</comment>
<name>M1WSH9_9NOST</name>
<dbReference type="GO" id="GO:0005737">
    <property type="term" value="C:cytoplasm"/>
    <property type="evidence" value="ECO:0007669"/>
    <property type="project" value="UniProtKB-SubCell"/>
</dbReference>
<accession>M1WSH9</accession>
<dbReference type="Proteomes" id="UP000053051">
    <property type="component" value="Unassembled WGS sequence"/>
</dbReference>
<dbReference type="EMBL" id="CAIY01000044">
    <property type="protein sequence ID" value="CCH67469.1"/>
    <property type="molecule type" value="Genomic_DNA"/>
</dbReference>
<comment type="caution">
    <text evidence="17">The sequence shown here is derived from an EMBL/GenBank/DDBJ whole genome shotgun (WGS) entry which is preliminary data.</text>
</comment>
<keyword evidence="16" id="KW-0479">Metal-binding</keyword>
<evidence type="ECO:0000256" key="13">
    <source>
        <dbReference type="ARBA" id="ARBA00022993"/>
    </source>
</evidence>
<evidence type="ECO:0000256" key="3">
    <source>
        <dbReference type="ARBA" id="ARBA00004496"/>
    </source>
</evidence>
<keyword evidence="18" id="KW-1185">Reference proteome</keyword>
<dbReference type="Pfam" id="PF03309">
    <property type="entry name" value="Pan_kinase"/>
    <property type="match status" value="1"/>
</dbReference>
<dbReference type="NCBIfam" id="TIGR00671">
    <property type="entry name" value="baf"/>
    <property type="match status" value="1"/>
</dbReference>
<gene>
    <name evidence="16" type="primary">coaX</name>
    <name evidence="17" type="ORF">RINTHH_13140</name>
</gene>
<comment type="pathway">
    <text evidence="4 16">Cofactor biosynthesis; coenzyme A biosynthesis; CoA from (R)-pantothenate: step 1/5.</text>
</comment>
<dbReference type="GO" id="GO:0005524">
    <property type="term" value="F:ATP binding"/>
    <property type="evidence" value="ECO:0007669"/>
    <property type="project" value="UniProtKB-UniRule"/>
</dbReference>
<evidence type="ECO:0000256" key="1">
    <source>
        <dbReference type="ARBA" id="ARBA00001206"/>
    </source>
</evidence>
<keyword evidence="11 16" id="KW-0067">ATP-binding</keyword>
<keyword evidence="10 16" id="KW-0418">Kinase</keyword>
<evidence type="ECO:0000256" key="9">
    <source>
        <dbReference type="ARBA" id="ARBA00022741"/>
    </source>
</evidence>
<comment type="catalytic activity">
    <reaction evidence="1 16">
        <text>(R)-pantothenate + ATP = (R)-4'-phosphopantothenate + ADP + H(+)</text>
        <dbReference type="Rhea" id="RHEA:16373"/>
        <dbReference type="ChEBI" id="CHEBI:10986"/>
        <dbReference type="ChEBI" id="CHEBI:15378"/>
        <dbReference type="ChEBI" id="CHEBI:29032"/>
        <dbReference type="ChEBI" id="CHEBI:30616"/>
        <dbReference type="ChEBI" id="CHEBI:456216"/>
        <dbReference type="EC" id="2.7.1.33"/>
    </reaction>
</comment>
<keyword evidence="7 16" id="KW-0963">Cytoplasm</keyword>
<reference evidence="18" key="2">
    <citation type="submission" date="2016-01" db="EMBL/GenBank/DDBJ databases">
        <title>Diatom-associated endosymboitic cyanobacterium lacks core nitrogen metabolism enzymes.</title>
        <authorList>
            <person name="Hilton J.A."/>
            <person name="Foster R.A."/>
            <person name="Tripp H.J."/>
            <person name="Carter B.J."/>
            <person name="Zehr J.P."/>
            <person name="Villareal T.A."/>
        </authorList>
    </citation>
    <scope>NUCLEOTIDE SEQUENCE [LARGE SCALE GENOMIC DNA]</scope>
    <source>
        <strain evidence="18">HH01</strain>
    </source>
</reference>
<comment type="subcellular location">
    <subcellularLocation>
        <location evidence="3 16">Cytoplasm</location>
    </subcellularLocation>
</comment>
<keyword evidence="12 16" id="KW-0630">Potassium</keyword>
<evidence type="ECO:0000256" key="2">
    <source>
        <dbReference type="ARBA" id="ARBA00001958"/>
    </source>
</evidence>
<evidence type="ECO:0000256" key="14">
    <source>
        <dbReference type="ARBA" id="ARBA00038036"/>
    </source>
</evidence>
<dbReference type="Gene3D" id="3.30.420.40">
    <property type="match status" value="1"/>
</dbReference>
<comment type="subunit">
    <text evidence="5 16">Homodimer.</text>
</comment>
<dbReference type="OrthoDB" id="482945at2"/>
<evidence type="ECO:0000256" key="10">
    <source>
        <dbReference type="ARBA" id="ARBA00022777"/>
    </source>
</evidence>
<feature type="binding site" evidence="16">
    <location>
        <begin position="108"/>
        <end position="111"/>
    </location>
    <ligand>
        <name>substrate</name>
    </ligand>
</feature>
<comment type="cofactor">
    <cofactor evidence="16">
        <name>NH4(+)</name>
        <dbReference type="ChEBI" id="CHEBI:28938"/>
    </cofactor>
    <cofactor evidence="16">
        <name>K(+)</name>
        <dbReference type="ChEBI" id="CHEBI:29103"/>
    </cofactor>
    <text evidence="16">A monovalent cation. Ammonium or potassium.</text>
</comment>
<feature type="active site" description="Proton acceptor" evidence="16">
    <location>
        <position position="110"/>
    </location>
</feature>
<dbReference type="NCBIfam" id="NF009871">
    <property type="entry name" value="PRK13331.1"/>
    <property type="match status" value="1"/>
</dbReference>
<dbReference type="InterPro" id="IPR043129">
    <property type="entry name" value="ATPase_NBD"/>
</dbReference>
<evidence type="ECO:0000256" key="15">
    <source>
        <dbReference type="ARBA" id="ARBA00040883"/>
    </source>
</evidence>
<dbReference type="PANTHER" id="PTHR34265">
    <property type="entry name" value="TYPE III PANTOTHENATE KINASE"/>
    <property type="match status" value="1"/>
</dbReference>